<evidence type="ECO:0000313" key="1">
    <source>
        <dbReference type="EMBL" id="PAU92958.1"/>
    </source>
</evidence>
<accession>A0A2A2G6N5</accession>
<sequence length="74" mass="8327">MTDEPKTAQINVRAPEAAREFLLNLAARLRGDPTFLPRAEAWLIEVEDPTAWPSLAERVANLEAAVERLTRDRS</sequence>
<dbReference type="AlphaFoldDB" id="A0A2A2G6N5"/>
<gene>
    <name evidence="1" type="ORF">CK240_17595</name>
</gene>
<keyword evidence="2" id="KW-1185">Reference proteome</keyword>
<protein>
    <submittedName>
        <fullName evidence="1">Uncharacterized protein</fullName>
    </submittedName>
</protein>
<reference evidence="1 2" key="1">
    <citation type="submission" date="2017-09" db="EMBL/GenBank/DDBJ databases">
        <title>Paracoccus alkalisoli sp. nov., isolated from saline alkaline soil.</title>
        <authorList>
            <person name="Dong X."/>
            <person name="Zhang G."/>
        </authorList>
    </citation>
    <scope>NUCLEOTIDE SEQUENCE [LARGE SCALE GENOMIC DNA]</scope>
    <source>
        <strain evidence="1 2">WN007</strain>
    </source>
</reference>
<dbReference type="Proteomes" id="UP000218023">
    <property type="component" value="Unassembled WGS sequence"/>
</dbReference>
<organism evidence="1 2">
    <name type="scientific">Paracoccus salipaludis</name>
    <dbReference type="NCBI Taxonomy" id="2032623"/>
    <lineage>
        <taxon>Bacteria</taxon>
        <taxon>Pseudomonadati</taxon>
        <taxon>Pseudomonadota</taxon>
        <taxon>Alphaproteobacteria</taxon>
        <taxon>Rhodobacterales</taxon>
        <taxon>Paracoccaceae</taxon>
        <taxon>Paracoccus</taxon>
    </lineage>
</organism>
<dbReference type="RefSeq" id="WP_095641544.1">
    <property type="nucleotide sequence ID" value="NZ_NSJZ01000077.1"/>
</dbReference>
<name>A0A2A2G6N5_9RHOB</name>
<proteinExistence type="predicted"/>
<comment type="caution">
    <text evidence="1">The sequence shown here is derived from an EMBL/GenBank/DDBJ whole genome shotgun (WGS) entry which is preliminary data.</text>
</comment>
<dbReference type="EMBL" id="NSJZ01000077">
    <property type="protein sequence ID" value="PAU92958.1"/>
    <property type="molecule type" value="Genomic_DNA"/>
</dbReference>
<evidence type="ECO:0000313" key="2">
    <source>
        <dbReference type="Proteomes" id="UP000218023"/>
    </source>
</evidence>